<proteinExistence type="predicted"/>
<dbReference type="RefSeq" id="WP_245812338.1">
    <property type="nucleotide sequence ID" value="NZ_MLCB01000133.1"/>
</dbReference>
<protein>
    <recommendedName>
        <fullName evidence="3">DUF2322 family protein</fullName>
    </recommendedName>
</protein>
<dbReference type="Proteomes" id="UP000184514">
    <property type="component" value="Unassembled WGS sequence"/>
</dbReference>
<dbReference type="PIRSF" id="PIRSF019302">
    <property type="entry name" value="UCP019302"/>
    <property type="match status" value="1"/>
</dbReference>
<dbReference type="STRING" id="696762.PFRI_20450"/>
<reference evidence="1 2" key="1">
    <citation type="submission" date="2016-10" db="EMBL/GenBank/DDBJ databases">
        <title>Genome sequence of Planktotalea frisia SH6-1.</title>
        <authorList>
            <person name="Poehlein A."/>
            <person name="Bakenhus I."/>
            <person name="Voget S."/>
            <person name="Brinkhoff T."/>
            <person name="Simon M."/>
        </authorList>
    </citation>
    <scope>NUCLEOTIDE SEQUENCE [LARGE SCALE GENOMIC DNA]</scope>
    <source>
        <strain evidence="1 2">SH6-1</strain>
    </source>
</reference>
<evidence type="ECO:0000313" key="1">
    <source>
        <dbReference type="EMBL" id="OJI93744.1"/>
    </source>
</evidence>
<keyword evidence="2" id="KW-1185">Reference proteome</keyword>
<dbReference type="AlphaFoldDB" id="A0A1L9NX51"/>
<dbReference type="EMBL" id="MLCB01000133">
    <property type="protein sequence ID" value="OJI93744.1"/>
    <property type="molecule type" value="Genomic_DNA"/>
</dbReference>
<name>A0A1L9NX51_9RHOB</name>
<dbReference type="Pfam" id="PF10084">
    <property type="entry name" value="DUF2322"/>
    <property type="match status" value="1"/>
</dbReference>
<accession>A0A1L9NX51</accession>
<evidence type="ECO:0008006" key="3">
    <source>
        <dbReference type="Google" id="ProtNLM"/>
    </source>
</evidence>
<sequence>MQLLPTVDGVERLDLVDPEGQVVASILNQPGKQGSLCVYQYLDQTFGIIDAKAAAHGLAVFGEHTEDAKLRPGAHPNIDFLTAILDGGNPLSVRLTTA</sequence>
<comment type="caution">
    <text evidence="1">The sequence shown here is derived from an EMBL/GenBank/DDBJ whole genome shotgun (WGS) entry which is preliminary data.</text>
</comment>
<dbReference type="InterPro" id="IPR016755">
    <property type="entry name" value="UCP019302"/>
</dbReference>
<evidence type="ECO:0000313" key="2">
    <source>
        <dbReference type="Proteomes" id="UP000184514"/>
    </source>
</evidence>
<organism evidence="1 2">
    <name type="scientific">Planktotalea frisia</name>
    <dbReference type="NCBI Taxonomy" id="696762"/>
    <lineage>
        <taxon>Bacteria</taxon>
        <taxon>Pseudomonadati</taxon>
        <taxon>Pseudomonadota</taxon>
        <taxon>Alphaproteobacteria</taxon>
        <taxon>Rhodobacterales</taxon>
        <taxon>Paracoccaceae</taxon>
        <taxon>Planktotalea</taxon>
    </lineage>
</organism>
<gene>
    <name evidence="1" type="ORF">PFRI_20450</name>
</gene>